<keyword evidence="2" id="KW-1185">Reference proteome</keyword>
<protein>
    <submittedName>
        <fullName evidence="1">Uncharacterized protein</fullName>
    </submittedName>
</protein>
<name>A0A370NKR6_9BURK</name>
<sequence length="61" mass="6449">MERPAARAAARTLRAARLQPAFCRGVHASRRVLRMLGAGHATERRAAAQAGGGSVADLQVR</sequence>
<organism evidence="1 2">
    <name type="scientific">Cupriavidus lacunae</name>
    <dbReference type="NCBI Taxonomy" id="2666307"/>
    <lineage>
        <taxon>Bacteria</taxon>
        <taxon>Pseudomonadati</taxon>
        <taxon>Pseudomonadota</taxon>
        <taxon>Betaproteobacteria</taxon>
        <taxon>Burkholderiales</taxon>
        <taxon>Burkholderiaceae</taxon>
        <taxon>Cupriavidus</taxon>
    </lineage>
</organism>
<proteinExistence type="predicted"/>
<dbReference type="RefSeq" id="WP_115215377.1">
    <property type="nucleotide sequence ID" value="NZ_QKWJ01000069.1"/>
</dbReference>
<evidence type="ECO:0000313" key="1">
    <source>
        <dbReference type="EMBL" id="RDK06192.1"/>
    </source>
</evidence>
<gene>
    <name evidence="1" type="ORF">DN412_32700</name>
</gene>
<dbReference type="EMBL" id="QKWJ01000069">
    <property type="protein sequence ID" value="RDK06192.1"/>
    <property type="molecule type" value="Genomic_DNA"/>
</dbReference>
<comment type="caution">
    <text evidence="1">The sequence shown here is derived from an EMBL/GenBank/DDBJ whole genome shotgun (WGS) entry which is preliminary data.</text>
</comment>
<dbReference type="Proteomes" id="UP000255165">
    <property type="component" value="Unassembled WGS sequence"/>
</dbReference>
<accession>A0A370NKR6</accession>
<reference evidence="2" key="1">
    <citation type="submission" date="2018-06" db="EMBL/GenBank/DDBJ databases">
        <authorList>
            <person name="Feng T."/>
            <person name="Jeon C.O."/>
        </authorList>
    </citation>
    <scope>NUCLEOTIDE SEQUENCE [LARGE SCALE GENOMIC DNA]</scope>
    <source>
        <strain evidence="2">S23</strain>
    </source>
</reference>
<dbReference type="AlphaFoldDB" id="A0A370NKR6"/>
<evidence type="ECO:0000313" key="2">
    <source>
        <dbReference type="Proteomes" id="UP000255165"/>
    </source>
</evidence>